<evidence type="ECO:0000313" key="2">
    <source>
        <dbReference type="Proteomes" id="UP001219525"/>
    </source>
</evidence>
<gene>
    <name evidence="1" type="ORF">GGX14DRAFT_553901</name>
</gene>
<comment type="caution">
    <text evidence="1">The sequence shown here is derived from an EMBL/GenBank/DDBJ whole genome shotgun (WGS) entry which is preliminary data.</text>
</comment>
<dbReference type="AlphaFoldDB" id="A0AAD7E5S3"/>
<sequence>MGESAAAAFGGLQTGKDVADRIAQLVWEISGYRFIYKLSKPSAASDSVRMYSFYCAQNEDEVKKSQVNDDPRKRRARMKMSCFPCKGYLHITVDDENLELPLRLKLKHHLSHLHYVNISISKNI</sequence>
<dbReference type="EMBL" id="JARJCW010000001">
    <property type="protein sequence ID" value="KAJ7230420.1"/>
    <property type="molecule type" value="Genomic_DNA"/>
</dbReference>
<accession>A0AAD7E5S3</accession>
<name>A0AAD7E5S3_9AGAR</name>
<dbReference type="Proteomes" id="UP001219525">
    <property type="component" value="Unassembled WGS sequence"/>
</dbReference>
<reference evidence="1" key="1">
    <citation type="submission" date="2023-03" db="EMBL/GenBank/DDBJ databases">
        <title>Massive genome expansion in bonnet fungi (Mycena s.s.) driven by repeated elements and novel gene families across ecological guilds.</title>
        <authorList>
            <consortium name="Lawrence Berkeley National Laboratory"/>
            <person name="Harder C.B."/>
            <person name="Miyauchi S."/>
            <person name="Viragh M."/>
            <person name="Kuo A."/>
            <person name="Thoen E."/>
            <person name="Andreopoulos B."/>
            <person name="Lu D."/>
            <person name="Skrede I."/>
            <person name="Drula E."/>
            <person name="Henrissat B."/>
            <person name="Morin E."/>
            <person name="Kohler A."/>
            <person name="Barry K."/>
            <person name="LaButti K."/>
            <person name="Morin E."/>
            <person name="Salamov A."/>
            <person name="Lipzen A."/>
            <person name="Mereny Z."/>
            <person name="Hegedus B."/>
            <person name="Baldrian P."/>
            <person name="Stursova M."/>
            <person name="Weitz H."/>
            <person name="Taylor A."/>
            <person name="Grigoriev I.V."/>
            <person name="Nagy L.G."/>
            <person name="Martin F."/>
            <person name="Kauserud H."/>
        </authorList>
    </citation>
    <scope>NUCLEOTIDE SEQUENCE</scope>
    <source>
        <strain evidence="1">9144</strain>
    </source>
</reference>
<keyword evidence="2" id="KW-1185">Reference proteome</keyword>
<evidence type="ECO:0000313" key="1">
    <source>
        <dbReference type="EMBL" id="KAJ7230420.1"/>
    </source>
</evidence>
<protein>
    <submittedName>
        <fullName evidence="1">Uncharacterized protein</fullName>
    </submittedName>
</protein>
<organism evidence="1 2">
    <name type="scientific">Mycena pura</name>
    <dbReference type="NCBI Taxonomy" id="153505"/>
    <lineage>
        <taxon>Eukaryota</taxon>
        <taxon>Fungi</taxon>
        <taxon>Dikarya</taxon>
        <taxon>Basidiomycota</taxon>
        <taxon>Agaricomycotina</taxon>
        <taxon>Agaricomycetes</taxon>
        <taxon>Agaricomycetidae</taxon>
        <taxon>Agaricales</taxon>
        <taxon>Marasmiineae</taxon>
        <taxon>Mycenaceae</taxon>
        <taxon>Mycena</taxon>
    </lineage>
</organism>
<proteinExistence type="predicted"/>